<protein>
    <submittedName>
        <fullName evidence="1">Uncharacterized protein</fullName>
    </submittedName>
</protein>
<gene>
    <name evidence="1" type="ORF">ICT70_02055</name>
</gene>
<evidence type="ECO:0000313" key="1">
    <source>
        <dbReference type="EMBL" id="MBD1399448.1"/>
    </source>
</evidence>
<proteinExistence type="predicted"/>
<dbReference type="EMBL" id="JACWUN010000002">
    <property type="protein sequence ID" value="MBD1399448.1"/>
    <property type="molecule type" value="Genomic_DNA"/>
</dbReference>
<keyword evidence="2" id="KW-1185">Reference proteome</keyword>
<dbReference type="AlphaFoldDB" id="A0A8J6UGB7"/>
<dbReference type="Proteomes" id="UP000632828">
    <property type="component" value="Unassembled WGS sequence"/>
</dbReference>
<dbReference type="RefSeq" id="WP_191153724.1">
    <property type="nucleotide sequence ID" value="NZ_JACWUN010000002.1"/>
</dbReference>
<sequence length="99" mass="11226">MKTIDPQKQDLIQRLINVINIPDDEWPADGKEELHISMGSRFLNGQGPSTFLMIQKIQRQSQRLAIVPYEDGPFRLRLVKLSSYTGPAITGYGLDPTRT</sequence>
<evidence type="ECO:0000313" key="2">
    <source>
        <dbReference type="Proteomes" id="UP000632828"/>
    </source>
</evidence>
<name>A0A8J6UGB7_9BACT</name>
<organism evidence="1 2">
    <name type="scientific">Pelovirga terrestris</name>
    <dbReference type="NCBI Taxonomy" id="2771352"/>
    <lineage>
        <taxon>Bacteria</taxon>
        <taxon>Pseudomonadati</taxon>
        <taxon>Thermodesulfobacteriota</taxon>
        <taxon>Desulfuromonadia</taxon>
        <taxon>Geobacterales</taxon>
        <taxon>Geobacteraceae</taxon>
        <taxon>Pelovirga</taxon>
    </lineage>
</organism>
<comment type="caution">
    <text evidence="1">The sequence shown here is derived from an EMBL/GenBank/DDBJ whole genome shotgun (WGS) entry which is preliminary data.</text>
</comment>
<accession>A0A8J6UGB7</accession>
<reference evidence="1" key="1">
    <citation type="submission" date="2020-09" db="EMBL/GenBank/DDBJ databases">
        <title>Pelobacter alkaliphilus sp. nov., a novel anaerobic arsenate-reducing bacterium from terrestrial mud volcano.</title>
        <authorList>
            <person name="Khomyakova M.A."/>
            <person name="Merkel A.Y."/>
            <person name="Slobodkin A.I."/>
        </authorList>
    </citation>
    <scope>NUCLEOTIDE SEQUENCE</scope>
    <source>
        <strain evidence="1">M08fum</strain>
    </source>
</reference>